<proteinExistence type="predicted"/>
<organism evidence="2 3">
    <name type="scientific">Sphingobacterium pedocola</name>
    <dbReference type="NCBI Taxonomy" id="2082722"/>
    <lineage>
        <taxon>Bacteria</taxon>
        <taxon>Pseudomonadati</taxon>
        <taxon>Bacteroidota</taxon>
        <taxon>Sphingobacteriia</taxon>
        <taxon>Sphingobacteriales</taxon>
        <taxon>Sphingobacteriaceae</taxon>
        <taxon>Sphingobacterium</taxon>
    </lineage>
</organism>
<keyword evidence="1" id="KW-1133">Transmembrane helix</keyword>
<evidence type="ECO:0000313" key="3">
    <source>
        <dbReference type="Proteomes" id="UP000618319"/>
    </source>
</evidence>
<evidence type="ECO:0000256" key="1">
    <source>
        <dbReference type="SAM" id="Phobius"/>
    </source>
</evidence>
<evidence type="ECO:0008006" key="4">
    <source>
        <dbReference type="Google" id="ProtNLM"/>
    </source>
</evidence>
<feature type="transmembrane region" description="Helical" evidence="1">
    <location>
        <begin position="123"/>
        <end position="140"/>
    </location>
</feature>
<reference evidence="2 3" key="1">
    <citation type="submission" date="2018-02" db="EMBL/GenBank/DDBJ databases">
        <title>Sphingobacterium KA21.</title>
        <authorList>
            <person name="Vasarhelyi B.M."/>
            <person name="Deshmukh S."/>
            <person name="Balint B."/>
            <person name="Kukolya J."/>
        </authorList>
    </citation>
    <scope>NUCLEOTIDE SEQUENCE [LARGE SCALE GENOMIC DNA]</scope>
    <source>
        <strain evidence="2 3">Ka21</strain>
    </source>
</reference>
<dbReference type="EMBL" id="PSKQ01000017">
    <property type="protein sequence ID" value="MBE8719946.1"/>
    <property type="molecule type" value="Genomic_DNA"/>
</dbReference>
<name>A0ABR9T3N4_9SPHI</name>
<sequence length="322" mass="36926">MYVCIAIAIFSAFIPVIQSLSGELHDKFLRDRISYALMAGLIFSIIACTATYFTMYPIYLKRPPRKQALAFWAFAPYTLIILFLTYAFAQFANMDLTDLSDRNEHPFIRIDPDIERLTIQADLNYFIVAALIGYALLFIYKGFRKHFTLIAMDFLPAQSSTPQAAKPVELSDHSTDTLLDEAQKLASTFANPKPVDPNAPTVEIDFYAFVYGEGFDYVVFNEGFTTPFLFDEDDTIDTLHEGMYLHINKALYIRFDQIMMIDLEQRYIVIAPPLMKIFKAVNHEGVKKKIASYRYPGKPNGYYRIDPTLIAKLKKKIERISS</sequence>
<protein>
    <recommendedName>
        <fullName evidence="4">HTH LytTR-type domain-containing protein</fullName>
    </recommendedName>
</protein>
<gene>
    <name evidence="2" type="ORF">C4F40_04275</name>
</gene>
<keyword evidence="1" id="KW-0472">Membrane</keyword>
<comment type="caution">
    <text evidence="2">The sequence shown here is derived from an EMBL/GenBank/DDBJ whole genome shotgun (WGS) entry which is preliminary data.</text>
</comment>
<accession>A0ABR9T3N4</accession>
<keyword evidence="3" id="KW-1185">Reference proteome</keyword>
<evidence type="ECO:0000313" key="2">
    <source>
        <dbReference type="EMBL" id="MBE8719946.1"/>
    </source>
</evidence>
<keyword evidence="1" id="KW-0812">Transmembrane</keyword>
<feature type="transmembrane region" description="Helical" evidence="1">
    <location>
        <begin position="35"/>
        <end position="56"/>
    </location>
</feature>
<dbReference type="Proteomes" id="UP000618319">
    <property type="component" value="Unassembled WGS sequence"/>
</dbReference>
<feature type="transmembrane region" description="Helical" evidence="1">
    <location>
        <begin position="68"/>
        <end position="89"/>
    </location>
</feature>